<dbReference type="InterPro" id="IPR011990">
    <property type="entry name" value="TPR-like_helical_dom_sf"/>
</dbReference>
<organism evidence="1 2">
    <name type="scientific">Nonomuraea africana</name>
    <dbReference type="NCBI Taxonomy" id="46171"/>
    <lineage>
        <taxon>Bacteria</taxon>
        <taxon>Bacillati</taxon>
        <taxon>Actinomycetota</taxon>
        <taxon>Actinomycetes</taxon>
        <taxon>Streptosporangiales</taxon>
        <taxon>Streptosporangiaceae</taxon>
        <taxon>Nonomuraea</taxon>
    </lineage>
</organism>
<gene>
    <name evidence="1" type="ORF">H4W81_005091</name>
</gene>
<sequence>MTSHTRELLMSGRRGEAAALFGFAVQQWPDDSTAHNNLGFCLILDDPARALSHLTTAARQGYEPLVINIYNRVCCHVGLRQPRAALEVAEEFWQTRPPDWNDPGSGTLWLRSGETWELALEADARRALLDLLLDTARAQGWHDDEERWSARLARS</sequence>
<dbReference type="SUPFAM" id="SSF48452">
    <property type="entry name" value="TPR-like"/>
    <property type="match status" value="1"/>
</dbReference>
<dbReference type="RefSeq" id="WP_192777064.1">
    <property type="nucleotide sequence ID" value="NZ_BAAASY010000002.1"/>
</dbReference>
<reference evidence="1 2" key="1">
    <citation type="submission" date="2020-10" db="EMBL/GenBank/DDBJ databases">
        <title>Sequencing the genomes of 1000 actinobacteria strains.</title>
        <authorList>
            <person name="Klenk H.-P."/>
        </authorList>
    </citation>
    <scope>NUCLEOTIDE SEQUENCE [LARGE SCALE GENOMIC DNA]</scope>
    <source>
        <strain evidence="1 2">DSM 43748</strain>
    </source>
</reference>
<comment type="caution">
    <text evidence="1">The sequence shown here is derived from an EMBL/GenBank/DDBJ whole genome shotgun (WGS) entry which is preliminary data.</text>
</comment>
<evidence type="ECO:0008006" key="3">
    <source>
        <dbReference type="Google" id="ProtNLM"/>
    </source>
</evidence>
<keyword evidence="2" id="KW-1185">Reference proteome</keyword>
<evidence type="ECO:0000313" key="1">
    <source>
        <dbReference type="EMBL" id="MBE1562312.1"/>
    </source>
</evidence>
<evidence type="ECO:0000313" key="2">
    <source>
        <dbReference type="Proteomes" id="UP000661607"/>
    </source>
</evidence>
<protein>
    <recommendedName>
        <fullName evidence="3">Tetratricopeptide repeat protein</fullName>
    </recommendedName>
</protein>
<accession>A0ABR9KJW4</accession>
<proteinExistence type="predicted"/>
<dbReference type="Proteomes" id="UP000661607">
    <property type="component" value="Unassembled WGS sequence"/>
</dbReference>
<dbReference type="Gene3D" id="1.25.40.10">
    <property type="entry name" value="Tetratricopeptide repeat domain"/>
    <property type="match status" value="1"/>
</dbReference>
<dbReference type="EMBL" id="JADBEF010000001">
    <property type="protein sequence ID" value="MBE1562312.1"/>
    <property type="molecule type" value="Genomic_DNA"/>
</dbReference>
<name>A0ABR9KJW4_9ACTN</name>